<evidence type="ECO:0000256" key="1">
    <source>
        <dbReference type="ARBA" id="ARBA00004429"/>
    </source>
</evidence>
<proteinExistence type="inferred from homology"/>
<dbReference type="RefSeq" id="WP_072697205.1">
    <property type="nucleotide sequence ID" value="NZ_FRDI01000006.1"/>
</dbReference>
<evidence type="ECO:0000256" key="4">
    <source>
        <dbReference type="ARBA" id="ARBA00022519"/>
    </source>
</evidence>
<keyword evidence="4" id="KW-0997">Cell inner membrane</keyword>
<dbReference type="GO" id="GO:0022857">
    <property type="term" value="F:transmembrane transporter activity"/>
    <property type="evidence" value="ECO:0007669"/>
    <property type="project" value="TreeGrafter"/>
</dbReference>
<evidence type="ECO:0000259" key="10">
    <source>
        <dbReference type="Pfam" id="PF04290"/>
    </source>
</evidence>
<evidence type="ECO:0000256" key="8">
    <source>
        <dbReference type="ARBA" id="ARBA00038436"/>
    </source>
</evidence>
<dbReference type="Pfam" id="PF04290">
    <property type="entry name" value="DctQ"/>
    <property type="match status" value="1"/>
</dbReference>
<comment type="subcellular location">
    <subcellularLocation>
        <location evidence="1">Cell inner membrane</location>
        <topology evidence="1">Multi-pass membrane protein</topology>
    </subcellularLocation>
</comment>
<dbReference type="PANTHER" id="PTHR35011">
    <property type="entry name" value="2,3-DIKETO-L-GULONATE TRAP TRANSPORTER SMALL PERMEASE PROTEIN YIAM"/>
    <property type="match status" value="1"/>
</dbReference>
<evidence type="ECO:0000256" key="7">
    <source>
        <dbReference type="ARBA" id="ARBA00023136"/>
    </source>
</evidence>
<evidence type="ECO:0000256" key="2">
    <source>
        <dbReference type="ARBA" id="ARBA00022448"/>
    </source>
</evidence>
<dbReference type="STRING" id="1121455.SAMN02745728_01519"/>
<protein>
    <submittedName>
        <fullName evidence="11">TRAP-type C4-dicarboxylate transport system, small permease component</fullName>
    </submittedName>
</protein>
<evidence type="ECO:0000256" key="5">
    <source>
        <dbReference type="ARBA" id="ARBA00022692"/>
    </source>
</evidence>
<reference evidence="11 12" key="1">
    <citation type="submission" date="2016-12" db="EMBL/GenBank/DDBJ databases">
        <authorList>
            <person name="Song W.-J."/>
            <person name="Kurnit D.M."/>
        </authorList>
    </citation>
    <scope>NUCLEOTIDE SEQUENCE [LARGE SCALE GENOMIC DNA]</scope>
    <source>
        <strain evidence="11 12">DSM 11393</strain>
    </source>
</reference>
<keyword evidence="5 9" id="KW-0812">Transmembrane</keyword>
<feature type="transmembrane region" description="Helical" evidence="9">
    <location>
        <begin position="85"/>
        <end position="105"/>
    </location>
</feature>
<dbReference type="PANTHER" id="PTHR35011:SF2">
    <property type="entry name" value="2,3-DIKETO-L-GULONATE TRAP TRANSPORTER SMALL PERMEASE PROTEIN YIAM"/>
    <property type="match status" value="1"/>
</dbReference>
<dbReference type="InterPro" id="IPR055348">
    <property type="entry name" value="DctQ"/>
</dbReference>
<dbReference type="EMBL" id="FRDI01000006">
    <property type="protein sequence ID" value="SHN65372.1"/>
    <property type="molecule type" value="Genomic_DNA"/>
</dbReference>
<keyword evidence="2" id="KW-0813">Transport</keyword>
<name>A0A1M7T3Y2_9BACT</name>
<dbReference type="OrthoDB" id="5454104at2"/>
<comment type="similarity">
    <text evidence="8">Belongs to the TRAP transporter small permease family.</text>
</comment>
<dbReference type="GO" id="GO:0015740">
    <property type="term" value="P:C4-dicarboxylate transport"/>
    <property type="evidence" value="ECO:0007669"/>
    <property type="project" value="TreeGrafter"/>
</dbReference>
<organism evidence="11 12">
    <name type="scientific">Desulfovibrio litoralis DSM 11393</name>
    <dbReference type="NCBI Taxonomy" id="1121455"/>
    <lineage>
        <taxon>Bacteria</taxon>
        <taxon>Pseudomonadati</taxon>
        <taxon>Thermodesulfobacteriota</taxon>
        <taxon>Desulfovibrionia</taxon>
        <taxon>Desulfovibrionales</taxon>
        <taxon>Desulfovibrionaceae</taxon>
        <taxon>Desulfovibrio</taxon>
    </lineage>
</organism>
<evidence type="ECO:0000256" key="6">
    <source>
        <dbReference type="ARBA" id="ARBA00022989"/>
    </source>
</evidence>
<evidence type="ECO:0000313" key="11">
    <source>
        <dbReference type="EMBL" id="SHN65372.1"/>
    </source>
</evidence>
<dbReference type="GO" id="GO:0005886">
    <property type="term" value="C:plasma membrane"/>
    <property type="evidence" value="ECO:0007669"/>
    <property type="project" value="UniProtKB-SubCell"/>
</dbReference>
<keyword evidence="3" id="KW-1003">Cell membrane</keyword>
<evidence type="ECO:0000256" key="3">
    <source>
        <dbReference type="ARBA" id="ARBA00022475"/>
    </source>
</evidence>
<feature type="transmembrane region" description="Helical" evidence="9">
    <location>
        <begin position="14"/>
        <end position="35"/>
    </location>
</feature>
<dbReference type="AlphaFoldDB" id="A0A1M7T3Y2"/>
<feature type="domain" description="Tripartite ATP-independent periplasmic transporters DctQ component" evidence="10">
    <location>
        <begin position="23"/>
        <end position="155"/>
    </location>
</feature>
<sequence>MGLLRNLYDNIEEYLCVSALFIMIVCLSLQVFMRILSGSALDWTEELSRYSFIWAVYIGSVLAAKKFQHVRVTAQFMFFSPPVKLFLRILIDAVWVAFNLVFAYYSYFIVADGLLFPEDSPTMPFLIKAYVEMIIPIAFVFMSWRIIEGYYKLWRAGELYNLVKYEEEAQ</sequence>
<gene>
    <name evidence="11" type="ORF">SAMN02745728_01519</name>
</gene>
<keyword evidence="12" id="KW-1185">Reference proteome</keyword>
<keyword evidence="6 9" id="KW-1133">Transmembrane helix</keyword>
<feature type="transmembrane region" description="Helical" evidence="9">
    <location>
        <begin position="125"/>
        <end position="147"/>
    </location>
</feature>
<feature type="transmembrane region" description="Helical" evidence="9">
    <location>
        <begin position="47"/>
        <end position="64"/>
    </location>
</feature>
<accession>A0A1M7T3Y2</accession>
<dbReference type="InterPro" id="IPR007387">
    <property type="entry name" value="TRAP_DctQ"/>
</dbReference>
<evidence type="ECO:0000313" key="12">
    <source>
        <dbReference type="Proteomes" id="UP000186469"/>
    </source>
</evidence>
<evidence type="ECO:0000256" key="9">
    <source>
        <dbReference type="SAM" id="Phobius"/>
    </source>
</evidence>
<keyword evidence="7 9" id="KW-0472">Membrane</keyword>
<dbReference type="Proteomes" id="UP000186469">
    <property type="component" value="Unassembled WGS sequence"/>
</dbReference>